<evidence type="ECO:0000313" key="5">
    <source>
        <dbReference type="Proteomes" id="UP001497516"/>
    </source>
</evidence>
<reference evidence="4 5" key="1">
    <citation type="submission" date="2024-04" db="EMBL/GenBank/DDBJ databases">
        <authorList>
            <person name="Fracassetti M."/>
        </authorList>
    </citation>
    <scope>NUCLEOTIDE SEQUENCE [LARGE SCALE GENOMIC DNA]</scope>
</reference>
<accession>A0AAV2DFM2</accession>
<proteinExistence type="predicted"/>
<evidence type="ECO:0000259" key="2">
    <source>
        <dbReference type="Pfam" id="PF07727"/>
    </source>
</evidence>
<feature type="region of interest" description="Disordered" evidence="1">
    <location>
        <begin position="79"/>
        <end position="170"/>
    </location>
</feature>
<feature type="domain" description="Retroviral polymerase SH3-like" evidence="3">
    <location>
        <begin position="2"/>
        <end position="57"/>
    </location>
</feature>
<dbReference type="EMBL" id="OZ034815">
    <property type="protein sequence ID" value="CAL1371911.1"/>
    <property type="molecule type" value="Genomic_DNA"/>
</dbReference>
<evidence type="ECO:0008006" key="6">
    <source>
        <dbReference type="Google" id="ProtNLM"/>
    </source>
</evidence>
<dbReference type="SUPFAM" id="SSF56672">
    <property type="entry name" value="DNA/RNA polymerases"/>
    <property type="match status" value="1"/>
</dbReference>
<dbReference type="Pfam" id="PF25597">
    <property type="entry name" value="SH3_retrovirus"/>
    <property type="match status" value="1"/>
</dbReference>
<dbReference type="Proteomes" id="UP001497516">
    <property type="component" value="Chromosome 2"/>
</dbReference>
<evidence type="ECO:0000259" key="3">
    <source>
        <dbReference type="Pfam" id="PF25597"/>
    </source>
</evidence>
<gene>
    <name evidence="4" type="ORF">LTRI10_LOCUS13946</name>
</gene>
<organism evidence="4 5">
    <name type="scientific">Linum trigynum</name>
    <dbReference type="NCBI Taxonomy" id="586398"/>
    <lineage>
        <taxon>Eukaryota</taxon>
        <taxon>Viridiplantae</taxon>
        <taxon>Streptophyta</taxon>
        <taxon>Embryophyta</taxon>
        <taxon>Tracheophyta</taxon>
        <taxon>Spermatophyta</taxon>
        <taxon>Magnoliopsida</taxon>
        <taxon>eudicotyledons</taxon>
        <taxon>Gunneridae</taxon>
        <taxon>Pentapetalae</taxon>
        <taxon>rosids</taxon>
        <taxon>fabids</taxon>
        <taxon>Malpighiales</taxon>
        <taxon>Linaceae</taxon>
        <taxon>Linum</taxon>
    </lineage>
</organism>
<evidence type="ECO:0000256" key="1">
    <source>
        <dbReference type="SAM" id="MobiDB-lite"/>
    </source>
</evidence>
<keyword evidence="5" id="KW-1185">Reference proteome</keyword>
<sequence>MPKRERHKLAPKAARCVFLGYSDRHKGYLCYDPENPRLRIAYHVVFMEQVMYFSHSSAESRDNFKRSLSFLEAFLPAESRQGGDVVGDHSPGPHLSEDTSSIEESSSHTFGSTSSPSSTASSTASLSSTASSSSTSSSSSDDDDDEPEAPAGALELRRSTRSTKGQPPVSYDDFVGYATNSIPIPSNYRQACGIPKWDATMTDEVTALEANQTWDVVDRTPDMSVVGSKWVYNIKMNPDGSLECFKARVVAQGFSQEYGIDYDETFALVAKMKTVRCVLAVAAMRDWPLVHLDVKNAFLHGDLKETIYMACPPGYSKGGPDKVCRLKRSLYGLKQAPRAWFEKFHGTVIQAGFVQSQNDPSLFLRTTSQGITILLLSGSDQVGIRSLTSALHQEFKLKELGDVSYFLGLEIERSDHSIFVSQ</sequence>
<dbReference type="AlphaFoldDB" id="A0AAV2DFM2"/>
<protein>
    <recommendedName>
        <fullName evidence="6">Reverse transcriptase Ty1/copia-type domain-containing protein</fullName>
    </recommendedName>
</protein>
<dbReference type="InterPro" id="IPR043502">
    <property type="entry name" value="DNA/RNA_pol_sf"/>
</dbReference>
<feature type="domain" description="Reverse transcriptase Ty1/copia-type" evidence="2">
    <location>
        <begin position="211"/>
        <end position="420"/>
    </location>
</feature>
<feature type="compositionally biased region" description="Low complexity" evidence="1">
    <location>
        <begin position="98"/>
        <end position="139"/>
    </location>
</feature>
<evidence type="ECO:0000313" key="4">
    <source>
        <dbReference type="EMBL" id="CAL1371911.1"/>
    </source>
</evidence>
<dbReference type="InterPro" id="IPR013103">
    <property type="entry name" value="RVT_2"/>
</dbReference>
<dbReference type="Pfam" id="PF07727">
    <property type="entry name" value="RVT_2"/>
    <property type="match status" value="1"/>
</dbReference>
<dbReference type="PANTHER" id="PTHR43383">
    <property type="entry name" value="NODULIN 6"/>
    <property type="match status" value="1"/>
</dbReference>
<name>A0AAV2DFM2_9ROSI</name>
<dbReference type="PANTHER" id="PTHR43383:SF2">
    <property type="entry name" value="AMIDOHYDROLASE 2 FAMILY PROTEIN"/>
    <property type="match status" value="1"/>
</dbReference>
<dbReference type="InterPro" id="IPR057670">
    <property type="entry name" value="SH3_retrovirus"/>
</dbReference>